<gene>
    <name evidence="2" type="ORF">CH339_21580</name>
</gene>
<accession>A0A327JFG7</accession>
<keyword evidence="3" id="KW-1185">Reference proteome</keyword>
<reference evidence="2 3" key="1">
    <citation type="submission" date="2017-07" db="EMBL/GenBank/DDBJ databases">
        <title>Draft Genome Sequences of Select Purple Nonsulfur Bacteria.</title>
        <authorList>
            <person name="Lasarre B."/>
            <person name="Mckinlay J.B."/>
        </authorList>
    </citation>
    <scope>NUCLEOTIDE SEQUENCE [LARGE SCALE GENOMIC DNA]</scope>
    <source>
        <strain evidence="2 3">DSM 11290</strain>
    </source>
</reference>
<dbReference type="InterPro" id="IPR003776">
    <property type="entry name" value="YcaO-like_dom"/>
</dbReference>
<dbReference type="Proteomes" id="UP000249299">
    <property type="component" value="Unassembled WGS sequence"/>
</dbReference>
<evidence type="ECO:0000259" key="1">
    <source>
        <dbReference type="PROSITE" id="PS51664"/>
    </source>
</evidence>
<dbReference type="Gene3D" id="3.30.160.660">
    <property type="match status" value="1"/>
</dbReference>
<sequence>MAGSGVTRLARITGLDAIGIPVWNAMRPNARSLVVHQGKGITDLDAKVSAVMEALERAVAENPPLATTRTSRRALTADGLCAEPLAALLAADREEISDDTVMEWVAGCDLVHHTPVWVPRAAVALDRTRPSRYWQSSDGLASGNTATEAIFHGLLERIERDAKCLWQLASPAQRARTCVDVRCYADDPVVGDLLARIDHAGFRVQLFDVTSDVDVPVFVVLLAPAGLQGRVAAKYIDVTHGSGAHPNPVRALIRALTEAVQSRLTLISGTRDDVAPTTYTRPLPPALRQELDLPPQPHQRRDVIVPAGSLAEMTAAVVDLLARKGLGPLLAVRLNPDESRMAVVKVLAPRLENPPGARKRPLGARALAKVLVFR</sequence>
<dbReference type="EMBL" id="NPEV01000071">
    <property type="protein sequence ID" value="RAI24691.1"/>
    <property type="molecule type" value="Genomic_DNA"/>
</dbReference>
<dbReference type="PANTHER" id="PTHR37809:SF1">
    <property type="entry name" value="RIBOSOMAL PROTEIN S12 METHYLTHIOTRANSFERASE ACCESSORY FACTOR YCAO"/>
    <property type="match status" value="1"/>
</dbReference>
<evidence type="ECO:0000313" key="2">
    <source>
        <dbReference type="EMBL" id="RAI24691.1"/>
    </source>
</evidence>
<comment type="caution">
    <text evidence="2">The sequence shown here is derived from an EMBL/GenBank/DDBJ whole genome shotgun (WGS) entry which is preliminary data.</text>
</comment>
<feature type="domain" description="YcaO" evidence="1">
    <location>
        <begin position="38"/>
        <end position="374"/>
    </location>
</feature>
<dbReference type="PANTHER" id="PTHR37809">
    <property type="entry name" value="RIBOSOMAL PROTEIN S12 METHYLTHIOTRANSFERASE ACCESSORY FACTOR YCAO"/>
    <property type="match status" value="1"/>
</dbReference>
<name>A0A327JFG7_9HYPH</name>
<dbReference type="PROSITE" id="PS51664">
    <property type="entry name" value="YCAO"/>
    <property type="match status" value="1"/>
</dbReference>
<protein>
    <recommendedName>
        <fullName evidence="1">YcaO domain-containing protein</fullName>
    </recommendedName>
</protein>
<organism evidence="2 3">
    <name type="scientific">Rhodobium orientis</name>
    <dbReference type="NCBI Taxonomy" id="34017"/>
    <lineage>
        <taxon>Bacteria</taxon>
        <taxon>Pseudomonadati</taxon>
        <taxon>Pseudomonadota</taxon>
        <taxon>Alphaproteobacteria</taxon>
        <taxon>Hyphomicrobiales</taxon>
        <taxon>Rhodobiaceae</taxon>
        <taxon>Rhodobium</taxon>
    </lineage>
</organism>
<dbReference type="NCBIfam" id="TIGR00702">
    <property type="entry name" value="YcaO-type kinase domain"/>
    <property type="match status" value="1"/>
</dbReference>
<proteinExistence type="predicted"/>
<dbReference type="Pfam" id="PF02624">
    <property type="entry name" value="YcaO"/>
    <property type="match status" value="1"/>
</dbReference>
<dbReference type="OrthoDB" id="109999at2"/>
<evidence type="ECO:0000313" key="3">
    <source>
        <dbReference type="Proteomes" id="UP000249299"/>
    </source>
</evidence>
<dbReference type="AlphaFoldDB" id="A0A327JFG7"/>